<accession>A0A8J2RV00</accession>
<keyword evidence="3" id="KW-0472">Membrane</keyword>
<name>A0A8J2RV00_9CRUS</name>
<keyword evidence="4" id="KW-0732">Signal</keyword>
<protein>
    <recommendedName>
        <fullName evidence="7">Peptidase A2 domain-containing protein</fullName>
    </recommendedName>
</protein>
<dbReference type="Gene3D" id="3.50.4.10">
    <property type="entry name" value="Hepatocyte Growth Factor"/>
    <property type="match status" value="1"/>
</dbReference>
<evidence type="ECO:0008006" key="7">
    <source>
        <dbReference type="Google" id="ProtNLM"/>
    </source>
</evidence>
<feature type="chain" id="PRO_5035265417" description="Peptidase A2 domain-containing protein" evidence="4">
    <location>
        <begin position="28"/>
        <end position="1453"/>
    </location>
</feature>
<keyword evidence="1" id="KW-0175">Coiled coil</keyword>
<dbReference type="PANTHER" id="PTHR46903">
    <property type="entry name" value="C2H2-TYPE DOMAIN-CONTAINING PROTEIN"/>
    <property type="match status" value="1"/>
</dbReference>
<evidence type="ECO:0000256" key="4">
    <source>
        <dbReference type="SAM" id="SignalP"/>
    </source>
</evidence>
<reference evidence="5" key="1">
    <citation type="submission" date="2021-11" db="EMBL/GenBank/DDBJ databases">
        <authorList>
            <person name="Schell T."/>
        </authorList>
    </citation>
    <scope>NUCLEOTIDE SEQUENCE</scope>
    <source>
        <strain evidence="5">M5</strain>
    </source>
</reference>
<keyword evidence="3" id="KW-1133">Transmembrane helix</keyword>
<evidence type="ECO:0000256" key="3">
    <source>
        <dbReference type="SAM" id="Phobius"/>
    </source>
</evidence>
<organism evidence="5 6">
    <name type="scientific">Daphnia galeata</name>
    <dbReference type="NCBI Taxonomy" id="27404"/>
    <lineage>
        <taxon>Eukaryota</taxon>
        <taxon>Metazoa</taxon>
        <taxon>Ecdysozoa</taxon>
        <taxon>Arthropoda</taxon>
        <taxon>Crustacea</taxon>
        <taxon>Branchiopoda</taxon>
        <taxon>Diplostraca</taxon>
        <taxon>Cladocera</taxon>
        <taxon>Anomopoda</taxon>
        <taxon>Daphniidae</taxon>
        <taxon>Daphnia</taxon>
    </lineage>
</organism>
<dbReference type="Proteomes" id="UP000789390">
    <property type="component" value="Unassembled WGS sequence"/>
</dbReference>
<proteinExistence type="predicted"/>
<evidence type="ECO:0000313" key="5">
    <source>
        <dbReference type="EMBL" id="CAH0106843.1"/>
    </source>
</evidence>
<feature type="signal peptide" evidence="4">
    <location>
        <begin position="1"/>
        <end position="27"/>
    </location>
</feature>
<evidence type="ECO:0000313" key="6">
    <source>
        <dbReference type="Proteomes" id="UP000789390"/>
    </source>
</evidence>
<feature type="coiled-coil region" evidence="1">
    <location>
        <begin position="417"/>
        <end position="444"/>
    </location>
</feature>
<evidence type="ECO:0000256" key="2">
    <source>
        <dbReference type="SAM" id="MobiDB-lite"/>
    </source>
</evidence>
<feature type="transmembrane region" description="Helical" evidence="3">
    <location>
        <begin position="1368"/>
        <end position="1387"/>
    </location>
</feature>
<feature type="transmembrane region" description="Helical" evidence="3">
    <location>
        <begin position="76"/>
        <end position="99"/>
    </location>
</feature>
<comment type="caution">
    <text evidence="5">The sequence shown here is derived from an EMBL/GenBank/DDBJ whole genome shotgun (WGS) entry which is preliminary data.</text>
</comment>
<evidence type="ECO:0000256" key="1">
    <source>
        <dbReference type="SAM" id="Coils"/>
    </source>
</evidence>
<sequence length="1453" mass="162000">MKKWMKISSILSIVLLIAAVAMTSVSARTWKVGNYGAARWDYNCDFNGHDIRCVPSNGEQCGGICVDEPSQQRMKISFILSIVLLIAAVSMTSVSARAWKFGDGGLVRWDNDCDFNGYDISRQSSSGERCGGMCIENSRCTHFTYVGGTCYLKRNVRGTAYHISFHTVPTGITICHCFTYIHHHSQSTFNKSRARASLDCVIYWFPCLAGTFGPSNRSFNRLLRSSHLTADKFIVVSLSAANTLIVVHRGQPSSANTHCWRAILLLTSSSWSALSAANTLIVAILLLTSTSWSAFFSQHSLLASHPIADKLIVPSSANTLIVGKPSYCCQVYRGQPSSANTHCWSAILLLTSTSWSAFFSQHSLLASHPIADKLIVVSLSPANALQPTPTSLASTASESFQMADEDSQLQEEDQVDETEATANLAALRTKRKTLRQQISNTGRRIETVISSRGSRGALLGLISHFENLLLRASLLQTELSSLDQEEEAERQDNLHLTYVTKVGETTEAAKAYLRSREGEAPSEIEQIINLPTGPGATPSEIGRREQEHLEAVAAAQKRCDDARVQIDQLWGECDAAQAALRQLTARPADPVHHTPAVPPVNPLAADWVNQQRRITSKHTAVVPPVNPLAVNWVDQQRRINSEEQEAPDDWIDEYDAGLLPPVSARYSSRSAVCAELEPYQGKALEWFGWIDLFRALVHDTPKSPGEKLALLKRYLRDECLDVVYGLGGGEAAYIQALVRLKETYGRRDVMKAAHLTALGQLEPNGEGASFKRFAEKVRSHLFDLSRIGETSAADVIEKICLKLNLQDRLAWNENRRGRLEERSLNEFGSWLCSRAAAYQNAYSIAASQINVSSNPVKEGFAPRRSRSHYTTGKTYEEDAETRSSKPYCFNCEESHWLVDCEEFKTLPVSERVHFCVRRRLCFSCFSCKHSFRECPSSRPCKFSDCRYTHHPLLHDEEKLPVKSSRPSTARAKRDQGVALGMLRLQIQGRYGGWTWANVLADEGSDTTLVRNDFATSLKIRGSPQILKVDGTGGVLTSHASELIHFQLCTEFGEVVTLEGSTMKEVASPAPFTDWSKKKLRWSHLRDLPVGEVGGRVDILIGTDHFHLLSSRESREGEDYEPIASRTRLGWIIRGVTNREARVSAVRDFTISEQTHLEPLNGQIHHSCHVEETHAAKKTLADADLNPPGWVPNSTELLRPIVDSADPELENIQQLNSNLGKEVVGVSLDTHLDNLEIKTAEAPHNIHFTKLDLASRAAGAFHLPDITSPINIEENGRLRELGQDGLQWTDDVKAATRYTLDGDIWLSGPDILLCQEEDWPAASPWVQINDRARDVSWPCGLKDKLSSLIHPCQEELLTEEIHRLQKKKALHFVVFLFSALLIFLGFLGNRLSRFSCCREEAGDPSAGCRDRRCVRWKLARPFRSRGRMFPRKRIKVYPCGLATRPLTFPFVLFL</sequence>
<dbReference type="InterPro" id="IPR005312">
    <property type="entry name" value="DUF1759"/>
</dbReference>
<dbReference type="Pfam" id="PF03564">
    <property type="entry name" value="DUF1759"/>
    <property type="match status" value="1"/>
</dbReference>
<keyword evidence="6" id="KW-1185">Reference proteome</keyword>
<dbReference type="EMBL" id="CAKKLH010000235">
    <property type="protein sequence ID" value="CAH0106843.1"/>
    <property type="molecule type" value="Genomic_DNA"/>
</dbReference>
<gene>
    <name evidence="5" type="ORF">DGAL_LOCUS10005</name>
</gene>
<dbReference type="OrthoDB" id="6363640at2759"/>
<dbReference type="PANTHER" id="PTHR46903:SF1">
    <property type="entry name" value="CCHC-TYPE DOMAIN-CONTAINING PROTEIN"/>
    <property type="match status" value="1"/>
</dbReference>
<feature type="region of interest" description="Disordered" evidence="2">
    <location>
        <begin position="857"/>
        <end position="876"/>
    </location>
</feature>
<keyword evidence="3" id="KW-0812">Transmembrane</keyword>